<reference evidence="2" key="1">
    <citation type="journal article" date="2021" name="Nat. Commun.">
        <title>Genetic determinants of endophytism in the Arabidopsis root mycobiome.</title>
        <authorList>
            <person name="Mesny F."/>
            <person name="Miyauchi S."/>
            <person name="Thiergart T."/>
            <person name="Pickel B."/>
            <person name="Atanasova L."/>
            <person name="Karlsson M."/>
            <person name="Huettel B."/>
            <person name="Barry K.W."/>
            <person name="Haridas S."/>
            <person name="Chen C."/>
            <person name="Bauer D."/>
            <person name="Andreopoulos W."/>
            <person name="Pangilinan J."/>
            <person name="LaButti K."/>
            <person name="Riley R."/>
            <person name="Lipzen A."/>
            <person name="Clum A."/>
            <person name="Drula E."/>
            <person name="Henrissat B."/>
            <person name="Kohler A."/>
            <person name="Grigoriev I.V."/>
            <person name="Martin F.M."/>
            <person name="Hacquard S."/>
        </authorList>
    </citation>
    <scope>NUCLEOTIDE SEQUENCE</scope>
    <source>
        <strain evidence="2">MPI-CAGE-CH-0243</strain>
    </source>
</reference>
<accession>A0A9P9E117</accession>
<evidence type="ECO:0000256" key="1">
    <source>
        <dbReference type="SAM" id="SignalP"/>
    </source>
</evidence>
<comment type="caution">
    <text evidence="2">The sequence shown here is derived from an EMBL/GenBank/DDBJ whole genome shotgun (WGS) entry which is preliminary data.</text>
</comment>
<organism evidence="2 3">
    <name type="scientific">Dendryphion nanum</name>
    <dbReference type="NCBI Taxonomy" id="256645"/>
    <lineage>
        <taxon>Eukaryota</taxon>
        <taxon>Fungi</taxon>
        <taxon>Dikarya</taxon>
        <taxon>Ascomycota</taxon>
        <taxon>Pezizomycotina</taxon>
        <taxon>Dothideomycetes</taxon>
        <taxon>Pleosporomycetidae</taxon>
        <taxon>Pleosporales</taxon>
        <taxon>Torulaceae</taxon>
        <taxon>Dendryphion</taxon>
    </lineage>
</organism>
<evidence type="ECO:0000313" key="3">
    <source>
        <dbReference type="Proteomes" id="UP000700596"/>
    </source>
</evidence>
<dbReference type="Proteomes" id="UP000700596">
    <property type="component" value="Unassembled WGS sequence"/>
</dbReference>
<protein>
    <submittedName>
        <fullName evidence="2">Uncharacterized protein</fullName>
    </submittedName>
</protein>
<dbReference type="AlphaFoldDB" id="A0A9P9E117"/>
<dbReference type="OrthoDB" id="3775508at2759"/>
<keyword evidence="1" id="KW-0732">Signal</keyword>
<feature type="chain" id="PRO_5040439090" evidence="1">
    <location>
        <begin position="18"/>
        <end position="67"/>
    </location>
</feature>
<feature type="signal peptide" evidence="1">
    <location>
        <begin position="1"/>
        <end position="17"/>
    </location>
</feature>
<keyword evidence="3" id="KW-1185">Reference proteome</keyword>
<sequence length="67" mass="7239">MKPATFLTIFFSTLVLAAPPAISTKRHTITITNPDGTVTVEACIECPCDDFSDACHFVPHGCCCKHN</sequence>
<proteinExistence type="predicted"/>
<name>A0A9P9E117_9PLEO</name>
<dbReference type="EMBL" id="JAGMWT010000004">
    <property type="protein sequence ID" value="KAH7130254.1"/>
    <property type="molecule type" value="Genomic_DNA"/>
</dbReference>
<evidence type="ECO:0000313" key="2">
    <source>
        <dbReference type="EMBL" id="KAH7130254.1"/>
    </source>
</evidence>
<gene>
    <name evidence="2" type="ORF">B0J11DRAFT_430175</name>
</gene>